<dbReference type="Gene3D" id="2.30.180.10">
    <property type="entry name" value="FAS1 domain"/>
    <property type="match status" value="1"/>
</dbReference>
<dbReference type="InterPro" id="IPR000782">
    <property type="entry name" value="FAS1_domain"/>
</dbReference>
<keyword evidence="4" id="KW-1185">Reference proteome</keyword>
<dbReference type="InterPro" id="IPR036378">
    <property type="entry name" value="FAS1_dom_sf"/>
</dbReference>
<sequence length="475" mass="52643">MKKNILNTLLILSTLFFLGSCKSAMDEHLEVTNVDNTINLSEKIGSQANLSKFNSFLKSTGYDLILANSQSYTVWAPTDAALASLDASISSDPAKLKDFVANHISLTIIAASKGVNDTIRVNLQNGKFATVVGTSFEEAAIVGQGQFVKNGALYIIDKAVPTKLSVWDYLLTSTDAPLQTSYIGSLTGLVIDSAKATIIGYNTNGTPIFAPNPPMIPRNTYWSTVADLRTENQQFTYFMIQDAGYTAEAAKLSSYYPNFTQSALVKDLAVRGLYTVDKLPDTLISTRGVKIPINKATIQKSYRASNGIVYVVNALPFRLKDKVPVFKIEGERPFSFRSDRTGNTFYRTKLDDKGVLYKDIEVYNHGVSDYYINYIYSQLPVVKYKVYARVIMGATGDSQVANYTQRYFIYNPTTLVYDLFATQAVTPLNYTEVLLGEYTPQQLGLLQLRLQSAASTSQNVNTLILDYLKFEPILP</sequence>
<comment type="caution">
    <text evidence="3">The sequence shown here is derived from an EMBL/GenBank/DDBJ whole genome shotgun (WGS) entry which is preliminary data.</text>
</comment>
<name>A0A4R0N0E3_9SPHI</name>
<dbReference type="PROSITE" id="PS50213">
    <property type="entry name" value="FAS1"/>
    <property type="match status" value="1"/>
</dbReference>
<dbReference type="EMBL" id="SJSK01000002">
    <property type="protein sequence ID" value="TCC91754.1"/>
    <property type="molecule type" value="Genomic_DNA"/>
</dbReference>
<evidence type="ECO:0000256" key="1">
    <source>
        <dbReference type="SAM" id="SignalP"/>
    </source>
</evidence>
<evidence type="ECO:0000259" key="2">
    <source>
        <dbReference type="PROSITE" id="PS50213"/>
    </source>
</evidence>
<proteinExistence type="predicted"/>
<dbReference type="Proteomes" id="UP000292884">
    <property type="component" value="Unassembled WGS sequence"/>
</dbReference>
<dbReference type="Pfam" id="PF02469">
    <property type="entry name" value="Fasciclin"/>
    <property type="match status" value="1"/>
</dbReference>
<feature type="chain" id="PRO_5020959139" description="FAS1 domain-containing protein" evidence="1">
    <location>
        <begin position="25"/>
        <end position="475"/>
    </location>
</feature>
<evidence type="ECO:0000313" key="4">
    <source>
        <dbReference type="Proteomes" id="UP000292884"/>
    </source>
</evidence>
<dbReference type="RefSeq" id="WP_131552693.1">
    <property type="nucleotide sequence ID" value="NZ_SJSK01000002.1"/>
</dbReference>
<reference evidence="3 4" key="1">
    <citation type="submission" date="2019-02" db="EMBL/GenBank/DDBJ databases">
        <title>Pedobacter sp. RP-1-13 sp. nov., isolated from Arctic soil.</title>
        <authorList>
            <person name="Dahal R.H."/>
        </authorList>
    </citation>
    <scope>NUCLEOTIDE SEQUENCE [LARGE SCALE GENOMIC DNA]</scope>
    <source>
        <strain evidence="3 4">RP-1-13</strain>
    </source>
</reference>
<dbReference type="AlphaFoldDB" id="A0A4R0N0E3"/>
<dbReference type="PROSITE" id="PS51257">
    <property type="entry name" value="PROKAR_LIPOPROTEIN"/>
    <property type="match status" value="1"/>
</dbReference>
<protein>
    <recommendedName>
        <fullName evidence="2">FAS1 domain-containing protein</fullName>
    </recommendedName>
</protein>
<dbReference type="SUPFAM" id="SSF82153">
    <property type="entry name" value="FAS1 domain"/>
    <property type="match status" value="1"/>
</dbReference>
<organism evidence="3 4">
    <name type="scientific">Pedobacter frigiditerrae</name>
    <dbReference type="NCBI Taxonomy" id="2530452"/>
    <lineage>
        <taxon>Bacteria</taxon>
        <taxon>Pseudomonadati</taxon>
        <taxon>Bacteroidota</taxon>
        <taxon>Sphingobacteriia</taxon>
        <taxon>Sphingobacteriales</taxon>
        <taxon>Sphingobacteriaceae</taxon>
        <taxon>Pedobacter</taxon>
    </lineage>
</organism>
<dbReference type="OrthoDB" id="831756at2"/>
<feature type="signal peptide" evidence="1">
    <location>
        <begin position="1"/>
        <end position="24"/>
    </location>
</feature>
<accession>A0A4R0N0E3</accession>
<gene>
    <name evidence="3" type="ORF">EZ428_08345</name>
</gene>
<keyword evidence="1" id="KW-0732">Signal</keyword>
<feature type="domain" description="FAS1" evidence="2">
    <location>
        <begin position="37"/>
        <end position="160"/>
    </location>
</feature>
<evidence type="ECO:0000313" key="3">
    <source>
        <dbReference type="EMBL" id="TCC91754.1"/>
    </source>
</evidence>